<dbReference type="KEGG" id="aori:SD37_12045"/>
<gene>
    <name evidence="5" type="ORF">SD37_12045</name>
</gene>
<proteinExistence type="predicted"/>
<evidence type="ECO:0000256" key="1">
    <source>
        <dbReference type="ARBA" id="ARBA00004255"/>
    </source>
</evidence>
<dbReference type="InterPro" id="IPR008628">
    <property type="entry name" value="GPP34-like"/>
</dbReference>
<keyword evidence="6" id="KW-1185">Reference proteome</keyword>
<dbReference type="AlphaFoldDB" id="A0A193BVQ9"/>
<dbReference type="eggNOG" id="ENOG5032X58">
    <property type="taxonomic scope" value="Bacteria"/>
</dbReference>
<dbReference type="GO" id="GO:0005737">
    <property type="term" value="C:cytoplasm"/>
    <property type="evidence" value="ECO:0007669"/>
    <property type="project" value="UniProtKB-ARBA"/>
</dbReference>
<dbReference type="STRING" id="31958.SD37_12045"/>
<comment type="subcellular location">
    <subcellularLocation>
        <location evidence="1">Golgi apparatus membrane</location>
        <topology evidence="1">Peripheral membrane protein</topology>
        <orientation evidence="1">Cytoplasmic side</orientation>
    </subcellularLocation>
</comment>
<dbReference type="RefSeq" id="WP_044854111.1">
    <property type="nucleotide sequence ID" value="NZ_CP016174.1"/>
</dbReference>
<dbReference type="GO" id="GO:0012505">
    <property type="term" value="C:endomembrane system"/>
    <property type="evidence" value="ECO:0007669"/>
    <property type="project" value="UniProtKB-ARBA"/>
</dbReference>
<name>A0A193BVQ9_AMYOR</name>
<dbReference type="Proteomes" id="UP000093695">
    <property type="component" value="Chromosome"/>
</dbReference>
<sequence>MTGLSIPAKAYLLACDVAKGKLRDRHRVGLLIRGAALTDLVVRGRVADADGRAVASGTGPTGDLVLDELLTEIAGESPRKWKWWVRKDTRGTLESVESQLDAAGVIELKTGRVLGLFPSRRPIVRDPALVDRLRAAVDQALRGPSPVSDVDAGDAALTALVAAVELRDVVSGRDRRHHKERIEGLTERGGGAVPALRKLFRELRAVRASAAASSGGS</sequence>
<dbReference type="EMBL" id="CP016174">
    <property type="protein sequence ID" value="ANN16307.1"/>
    <property type="molecule type" value="Genomic_DNA"/>
</dbReference>
<evidence type="ECO:0000256" key="3">
    <source>
        <dbReference type="ARBA" id="ARBA00023121"/>
    </source>
</evidence>
<dbReference type="Gene3D" id="1.10.3630.10">
    <property type="entry name" value="yeast vps74-n-term truncation variant domain like"/>
    <property type="match status" value="1"/>
</dbReference>
<reference evidence="5 6" key="1">
    <citation type="journal article" date="2015" name="Genome Announc.">
        <title>Draft Genome Sequence of Norvancomycin-Producing Strain Amycolatopsis orientalis CPCC200066.</title>
        <authorList>
            <person name="Lei X."/>
            <person name="Yuan F."/>
            <person name="Shi Y."/>
            <person name="Li X."/>
            <person name="Wang L."/>
            <person name="Hong B."/>
        </authorList>
    </citation>
    <scope>NUCLEOTIDE SEQUENCE [LARGE SCALE GENOMIC DNA]</scope>
    <source>
        <strain evidence="5 6">B-37</strain>
    </source>
</reference>
<dbReference type="InterPro" id="IPR038261">
    <property type="entry name" value="GPP34-like_sf"/>
</dbReference>
<keyword evidence="3" id="KW-0446">Lipid-binding</keyword>
<accession>A0A193BVQ9</accession>
<protein>
    <recommendedName>
        <fullName evidence="7">GPP34 family phosphoprotein</fullName>
    </recommendedName>
</protein>
<evidence type="ECO:0000313" key="6">
    <source>
        <dbReference type="Proteomes" id="UP000093695"/>
    </source>
</evidence>
<dbReference type="Pfam" id="PF05719">
    <property type="entry name" value="GPP34"/>
    <property type="match status" value="1"/>
</dbReference>
<organism evidence="5 6">
    <name type="scientific">Amycolatopsis orientalis</name>
    <name type="common">Nocardia orientalis</name>
    <dbReference type="NCBI Taxonomy" id="31958"/>
    <lineage>
        <taxon>Bacteria</taxon>
        <taxon>Bacillati</taxon>
        <taxon>Actinomycetota</taxon>
        <taxon>Actinomycetes</taxon>
        <taxon>Pseudonocardiales</taxon>
        <taxon>Pseudonocardiaceae</taxon>
        <taxon>Amycolatopsis</taxon>
    </lineage>
</organism>
<evidence type="ECO:0008006" key="7">
    <source>
        <dbReference type="Google" id="ProtNLM"/>
    </source>
</evidence>
<keyword evidence="4" id="KW-0472">Membrane</keyword>
<evidence type="ECO:0000313" key="5">
    <source>
        <dbReference type="EMBL" id="ANN16307.1"/>
    </source>
</evidence>
<keyword evidence="2" id="KW-0333">Golgi apparatus</keyword>
<dbReference type="GO" id="GO:0070273">
    <property type="term" value="F:phosphatidylinositol-4-phosphate binding"/>
    <property type="evidence" value="ECO:0007669"/>
    <property type="project" value="InterPro"/>
</dbReference>
<evidence type="ECO:0000256" key="4">
    <source>
        <dbReference type="ARBA" id="ARBA00023136"/>
    </source>
</evidence>
<evidence type="ECO:0000256" key="2">
    <source>
        <dbReference type="ARBA" id="ARBA00023034"/>
    </source>
</evidence>